<keyword evidence="3" id="KW-1185">Reference proteome</keyword>
<proteinExistence type="predicted"/>
<reference evidence="2 3" key="2">
    <citation type="submission" date="2015-05" db="EMBL/GenBank/DDBJ databases">
        <authorList>
            <person name="Morales-Cruz A."/>
            <person name="Amrine K.C."/>
            <person name="Cantu D."/>
        </authorList>
    </citation>
    <scope>NUCLEOTIDE SEQUENCE [LARGE SCALE GENOMIC DNA]</scope>
    <source>
        <strain evidence="2">DA912</strain>
    </source>
</reference>
<accession>A0A0G2FRN1</accession>
<feature type="compositionally biased region" description="Acidic residues" evidence="1">
    <location>
        <begin position="37"/>
        <end position="52"/>
    </location>
</feature>
<protein>
    <submittedName>
        <fullName evidence="2">Uncharacterized protein</fullName>
    </submittedName>
</protein>
<dbReference type="EMBL" id="LCUC01000113">
    <property type="protein sequence ID" value="KKY36634.1"/>
    <property type="molecule type" value="Genomic_DNA"/>
</dbReference>
<sequence>MSRRNRPAVREPAREPTQAIVPRAPRTVAAPAKIDEEGNGGDDGEDDDDGAEVEFVPRGPAAAARSGLPAGGKKAALAVELKLNLEIEIELKASIHGDVTLELFN</sequence>
<organism evidence="2 3">
    <name type="scientific">Diaporthe ampelina</name>
    <dbReference type="NCBI Taxonomy" id="1214573"/>
    <lineage>
        <taxon>Eukaryota</taxon>
        <taxon>Fungi</taxon>
        <taxon>Dikarya</taxon>
        <taxon>Ascomycota</taxon>
        <taxon>Pezizomycotina</taxon>
        <taxon>Sordariomycetes</taxon>
        <taxon>Sordariomycetidae</taxon>
        <taxon>Diaporthales</taxon>
        <taxon>Diaporthaceae</taxon>
        <taxon>Diaporthe</taxon>
    </lineage>
</organism>
<dbReference type="Proteomes" id="UP000034680">
    <property type="component" value="Unassembled WGS sequence"/>
</dbReference>
<name>A0A0G2FRN1_9PEZI</name>
<evidence type="ECO:0000313" key="2">
    <source>
        <dbReference type="EMBL" id="KKY36634.1"/>
    </source>
</evidence>
<gene>
    <name evidence="2" type="ORF">UCDDA912_g03407</name>
</gene>
<feature type="compositionally biased region" description="Low complexity" evidence="1">
    <location>
        <begin position="19"/>
        <end position="32"/>
    </location>
</feature>
<feature type="region of interest" description="Disordered" evidence="1">
    <location>
        <begin position="1"/>
        <end position="53"/>
    </location>
</feature>
<dbReference type="AlphaFoldDB" id="A0A0G2FRN1"/>
<evidence type="ECO:0000256" key="1">
    <source>
        <dbReference type="SAM" id="MobiDB-lite"/>
    </source>
</evidence>
<evidence type="ECO:0000313" key="3">
    <source>
        <dbReference type="Proteomes" id="UP000034680"/>
    </source>
</evidence>
<comment type="caution">
    <text evidence="2">The sequence shown here is derived from an EMBL/GenBank/DDBJ whole genome shotgun (WGS) entry which is preliminary data.</text>
</comment>
<reference evidence="2 3" key="1">
    <citation type="submission" date="2015-05" db="EMBL/GenBank/DDBJ databases">
        <title>Distinctive expansion of gene families associated with plant cell wall degradation and secondary metabolism in the genomes of grapevine trunk pathogens.</title>
        <authorList>
            <person name="Lawrence D.P."/>
            <person name="Travadon R."/>
            <person name="Rolshausen P.E."/>
            <person name="Baumgartner K."/>
        </authorList>
    </citation>
    <scope>NUCLEOTIDE SEQUENCE [LARGE SCALE GENOMIC DNA]</scope>
    <source>
        <strain evidence="2">DA912</strain>
    </source>
</reference>